<dbReference type="InterPro" id="IPR004657">
    <property type="entry name" value="MenA"/>
</dbReference>
<feature type="transmembrane region" description="Helical" evidence="8">
    <location>
        <begin position="153"/>
        <end position="171"/>
    </location>
</feature>
<feature type="transmembrane region" description="Helical" evidence="8">
    <location>
        <begin position="125"/>
        <end position="146"/>
    </location>
</feature>
<dbReference type="InterPro" id="IPR026046">
    <property type="entry name" value="UBIAD1"/>
</dbReference>
<evidence type="ECO:0000256" key="7">
    <source>
        <dbReference type="ARBA" id="ARBA00023136"/>
    </source>
</evidence>
<evidence type="ECO:0000256" key="5">
    <source>
        <dbReference type="ARBA" id="ARBA00022692"/>
    </source>
</evidence>
<keyword evidence="5 8" id="KW-0812">Transmembrane</keyword>
<dbReference type="EMBL" id="CP139781">
    <property type="protein sequence ID" value="WRQ87918.1"/>
    <property type="molecule type" value="Genomic_DNA"/>
</dbReference>
<proteinExistence type="inferred from homology"/>
<keyword evidence="2 8" id="KW-0474">Menaquinone biosynthesis</keyword>
<protein>
    <recommendedName>
        <fullName evidence="8 9">1,4-dihydroxy-2-naphthoate octaprenyltransferase</fullName>
        <shortName evidence="8">DHNA-octaprenyltransferase</shortName>
        <ecNumber evidence="8 9">2.5.1.74</ecNumber>
    </recommendedName>
</protein>
<dbReference type="NCBIfam" id="TIGR00751">
    <property type="entry name" value="menA"/>
    <property type="match status" value="1"/>
</dbReference>
<dbReference type="HAMAP" id="MF_01937">
    <property type="entry name" value="MenA_1"/>
    <property type="match status" value="1"/>
</dbReference>
<evidence type="ECO:0000256" key="9">
    <source>
        <dbReference type="NCBIfam" id="TIGR00751"/>
    </source>
</evidence>
<dbReference type="InterPro" id="IPR044878">
    <property type="entry name" value="UbiA_sf"/>
</dbReference>
<sequence>MKTATASSGGGLALWWEAARPRTLPAAIAPVMAATALAWHDGVFHGAAALTCLAFAVLIQIGTNYANDYYDFVKGADTAARVGPRRAVAAGLIAPATMKRAMMAVFTAAFLVGLSLLQFGGWPLLVIGVLSIVCGVAYTGGPYPLAYHGWGDVFVFIFFGLVAVAATYFVQAGTVSTGAWLVGAGIGALATNILVVNNYRDIETDRVAGKRTTAVRFGPVFAQLQFALGHAVMISVVVGLGALGVLAPWESAVLAVTGAAIGARQLQTLRRTTDAPGLIALLGATGRYVALMALLLSLALVW</sequence>
<dbReference type="InterPro" id="IPR000537">
    <property type="entry name" value="UbiA_prenyltransferase"/>
</dbReference>
<feature type="transmembrane region" description="Helical" evidence="8">
    <location>
        <begin position="177"/>
        <end position="199"/>
    </location>
</feature>
<feature type="transmembrane region" description="Helical" evidence="8">
    <location>
        <begin position="278"/>
        <end position="301"/>
    </location>
</feature>
<dbReference type="NCBIfam" id="NF004751">
    <property type="entry name" value="PRK06080.1-3"/>
    <property type="match status" value="1"/>
</dbReference>
<feature type="transmembrane region" description="Helical" evidence="8">
    <location>
        <begin position="43"/>
        <end position="61"/>
    </location>
</feature>
<keyword evidence="7 8" id="KW-0472">Membrane</keyword>
<dbReference type="GO" id="GO:0046428">
    <property type="term" value="F:1,4-dihydroxy-2-naphthoate polyprenyltransferase activity"/>
    <property type="evidence" value="ECO:0007669"/>
    <property type="project" value="UniProtKB-EC"/>
</dbReference>
<keyword evidence="6 8" id="KW-1133">Transmembrane helix</keyword>
<evidence type="ECO:0000256" key="3">
    <source>
        <dbReference type="ARBA" id="ARBA00022475"/>
    </source>
</evidence>
<reference evidence="10 11" key="1">
    <citation type="submission" date="2021-08" db="EMBL/GenBank/DDBJ databases">
        <authorList>
            <person name="Zhang D."/>
            <person name="Zhang A."/>
            <person name="Wang L."/>
        </authorList>
    </citation>
    <scope>NUCLEOTIDE SEQUENCE [LARGE SCALE GENOMIC DNA]</scope>
    <source>
        <strain evidence="10 11">WL0086</strain>
    </source>
</reference>
<keyword evidence="11" id="KW-1185">Reference proteome</keyword>
<gene>
    <name evidence="8" type="primary">menA</name>
    <name evidence="10" type="ORF">K1X11_000760</name>
</gene>
<keyword evidence="4 8" id="KW-0808">Transferase</keyword>
<keyword evidence="3 8" id="KW-1003">Cell membrane</keyword>
<accession>A0ABZ1C8W8</accession>
<evidence type="ECO:0000256" key="1">
    <source>
        <dbReference type="ARBA" id="ARBA00004141"/>
    </source>
</evidence>
<name>A0ABZ1C8W8_9BACT</name>
<evidence type="ECO:0000313" key="11">
    <source>
        <dbReference type="Proteomes" id="UP000738431"/>
    </source>
</evidence>
<evidence type="ECO:0000256" key="6">
    <source>
        <dbReference type="ARBA" id="ARBA00022989"/>
    </source>
</evidence>
<evidence type="ECO:0000256" key="8">
    <source>
        <dbReference type="HAMAP-Rule" id="MF_01937"/>
    </source>
</evidence>
<dbReference type="Proteomes" id="UP000738431">
    <property type="component" value="Chromosome"/>
</dbReference>
<dbReference type="CDD" id="cd13962">
    <property type="entry name" value="PT_UbiA_UBIAD1"/>
    <property type="match status" value="1"/>
</dbReference>
<comment type="subcellular location">
    <subcellularLocation>
        <location evidence="8">Cell membrane</location>
        <topology evidence="8">Multi-pass membrane protein</topology>
    </subcellularLocation>
    <subcellularLocation>
        <location evidence="1">Membrane</location>
        <topology evidence="1">Multi-pass membrane protein</topology>
    </subcellularLocation>
</comment>
<evidence type="ECO:0000313" key="10">
    <source>
        <dbReference type="EMBL" id="WRQ87918.1"/>
    </source>
</evidence>
<feature type="transmembrane region" description="Helical" evidence="8">
    <location>
        <begin position="220"/>
        <end position="243"/>
    </location>
</feature>
<comment type="function">
    <text evidence="8">Conversion of 1,4-dihydroxy-2-naphthoate (DHNA) to demethylmenaquinone (DMK).</text>
</comment>
<dbReference type="RefSeq" id="WP_221029043.1">
    <property type="nucleotide sequence ID" value="NZ_CP139781.1"/>
</dbReference>
<dbReference type="PIRSF" id="PIRSF005355">
    <property type="entry name" value="UBIAD1"/>
    <property type="match status" value="1"/>
</dbReference>
<comment type="catalytic activity">
    <reaction evidence="8">
        <text>an all-trans-polyprenyl diphosphate + 1,4-dihydroxy-2-naphthoate + H(+) = a 2-demethylmenaquinol + CO2 + diphosphate</text>
        <dbReference type="Rhea" id="RHEA:26478"/>
        <dbReference type="Rhea" id="RHEA-COMP:9563"/>
        <dbReference type="Rhea" id="RHEA-COMP:9564"/>
        <dbReference type="ChEBI" id="CHEBI:11173"/>
        <dbReference type="ChEBI" id="CHEBI:15378"/>
        <dbReference type="ChEBI" id="CHEBI:16526"/>
        <dbReference type="ChEBI" id="CHEBI:33019"/>
        <dbReference type="ChEBI" id="CHEBI:55437"/>
        <dbReference type="ChEBI" id="CHEBI:58914"/>
        <dbReference type="EC" id="2.5.1.74"/>
    </reaction>
</comment>
<evidence type="ECO:0000256" key="2">
    <source>
        <dbReference type="ARBA" id="ARBA00022428"/>
    </source>
</evidence>
<dbReference type="PANTHER" id="PTHR13929">
    <property type="entry name" value="1,4-DIHYDROXY-2-NAPHTHOATE OCTAPRENYLTRANSFERASE"/>
    <property type="match status" value="1"/>
</dbReference>
<reference evidence="10 11" key="2">
    <citation type="submission" date="2023-12" db="EMBL/GenBank/DDBJ databases">
        <title>Description of an unclassified Opitutus bacterium of Verrucomicrobiota.</title>
        <authorList>
            <person name="Zhang D.-F."/>
        </authorList>
    </citation>
    <scope>NUCLEOTIDE SEQUENCE [LARGE SCALE GENOMIC DNA]</scope>
    <source>
        <strain evidence="10 11">WL0086</strain>
    </source>
</reference>
<dbReference type="EC" id="2.5.1.74" evidence="8 9"/>
<comment type="pathway">
    <text evidence="8">Quinol/quinone metabolism; menaquinone biosynthesis; menaquinol from 1,4-dihydroxy-2-naphthoate: step 1/2.</text>
</comment>
<dbReference type="Pfam" id="PF01040">
    <property type="entry name" value="UbiA"/>
    <property type="match status" value="1"/>
</dbReference>
<dbReference type="PANTHER" id="PTHR13929:SF0">
    <property type="entry name" value="UBIA PRENYLTRANSFERASE DOMAIN-CONTAINING PROTEIN 1"/>
    <property type="match status" value="1"/>
</dbReference>
<comment type="similarity">
    <text evidence="8">Belongs to the MenA family. Type 1 subfamily.</text>
</comment>
<dbReference type="Gene3D" id="1.10.357.140">
    <property type="entry name" value="UbiA prenyltransferase"/>
    <property type="match status" value="1"/>
</dbReference>
<organism evidence="10 11">
    <name type="scientific">Actomonas aquatica</name>
    <dbReference type="NCBI Taxonomy" id="2866162"/>
    <lineage>
        <taxon>Bacteria</taxon>
        <taxon>Pseudomonadati</taxon>
        <taxon>Verrucomicrobiota</taxon>
        <taxon>Opitutia</taxon>
        <taxon>Opitutales</taxon>
        <taxon>Opitutaceae</taxon>
        <taxon>Actomonas</taxon>
    </lineage>
</organism>
<evidence type="ECO:0000256" key="4">
    <source>
        <dbReference type="ARBA" id="ARBA00022679"/>
    </source>
</evidence>